<evidence type="ECO:0000313" key="3">
    <source>
        <dbReference type="EMBL" id="RXK55010.1"/>
    </source>
</evidence>
<dbReference type="OrthoDB" id="9771846at2"/>
<evidence type="ECO:0000256" key="1">
    <source>
        <dbReference type="ARBA" id="ARBA00022676"/>
    </source>
</evidence>
<dbReference type="PANTHER" id="PTHR34136:SF1">
    <property type="entry name" value="UDP-N-ACETYL-D-MANNOSAMINURONIC ACID TRANSFERASE"/>
    <property type="match status" value="1"/>
</dbReference>
<comment type="caution">
    <text evidence="3">The sequence shown here is derived from an EMBL/GenBank/DDBJ whole genome shotgun (WGS) entry which is preliminary data.</text>
</comment>
<dbReference type="EMBL" id="SDHX01000001">
    <property type="protein sequence ID" value="RXK55010.1"/>
    <property type="molecule type" value="Genomic_DNA"/>
</dbReference>
<accession>A0A4Q1C842</accession>
<dbReference type="CDD" id="cd06533">
    <property type="entry name" value="Glyco_transf_WecG_TagA"/>
    <property type="match status" value="1"/>
</dbReference>
<evidence type="ECO:0000313" key="4">
    <source>
        <dbReference type="Proteomes" id="UP000290218"/>
    </source>
</evidence>
<organism evidence="3 4">
    <name type="scientific">Oleiharenicola lentus</name>
    <dbReference type="NCBI Taxonomy" id="2508720"/>
    <lineage>
        <taxon>Bacteria</taxon>
        <taxon>Pseudomonadati</taxon>
        <taxon>Verrucomicrobiota</taxon>
        <taxon>Opitutia</taxon>
        <taxon>Opitutales</taxon>
        <taxon>Opitutaceae</taxon>
        <taxon>Oleiharenicola</taxon>
    </lineage>
</organism>
<dbReference type="GO" id="GO:0016758">
    <property type="term" value="F:hexosyltransferase activity"/>
    <property type="evidence" value="ECO:0007669"/>
    <property type="project" value="TreeGrafter"/>
</dbReference>
<dbReference type="RefSeq" id="WP_129046378.1">
    <property type="nucleotide sequence ID" value="NZ_SDHX01000001.1"/>
</dbReference>
<keyword evidence="2 3" id="KW-0808">Transferase</keyword>
<proteinExistence type="predicted"/>
<gene>
    <name evidence="3" type="ORF">ESB00_03675</name>
</gene>
<reference evidence="3 4" key="1">
    <citation type="submission" date="2019-01" db="EMBL/GenBank/DDBJ databases">
        <title>Lacunisphaera sp. strain TWA-58.</title>
        <authorList>
            <person name="Chen W.-M."/>
        </authorList>
    </citation>
    <scope>NUCLEOTIDE SEQUENCE [LARGE SCALE GENOMIC DNA]</scope>
    <source>
        <strain evidence="3 4">TWA-58</strain>
    </source>
</reference>
<dbReference type="Proteomes" id="UP000290218">
    <property type="component" value="Unassembled WGS sequence"/>
</dbReference>
<dbReference type="PANTHER" id="PTHR34136">
    <property type="match status" value="1"/>
</dbReference>
<keyword evidence="1" id="KW-0328">Glycosyltransferase</keyword>
<dbReference type="NCBIfam" id="TIGR00696">
    <property type="entry name" value="wecG_tagA_cpsF"/>
    <property type="match status" value="1"/>
</dbReference>
<dbReference type="Pfam" id="PF03808">
    <property type="entry name" value="Glyco_tran_WecG"/>
    <property type="match status" value="1"/>
</dbReference>
<evidence type="ECO:0000256" key="2">
    <source>
        <dbReference type="ARBA" id="ARBA00022679"/>
    </source>
</evidence>
<name>A0A4Q1C842_9BACT</name>
<dbReference type="InterPro" id="IPR004629">
    <property type="entry name" value="WecG_TagA_CpsF"/>
</dbReference>
<dbReference type="AlphaFoldDB" id="A0A4Q1C842"/>
<sequence>MSLPPRFNVLGTGVSALSLTEARDLILAARGQKQLGYVCCATAYNANLARSRPALRAHYNRSLLTTPDGMPLVWLGRWHGHKRTTRVYGPDLLEAVCAAGRAVGLRHFFYGGDVGVAEQLKDRLIARFPGLTVVGTFTPPFRELDTGELADLRARVTAAQPDVIWIGLSSPKQELFMATHAATLDAGMLIGVGAAFDFLSGRVPQAPLWMQRSGLEWLHRLATDPRRLWRRYLVHNPMFVIRTLAQLTGLRKYPLD</sequence>
<protein>
    <submittedName>
        <fullName evidence="3">Glycosyltransferase</fullName>
    </submittedName>
</protein>
<keyword evidence="4" id="KW-1185">Reference proteome</keyword>